<organism evidence="5">
    <name type="scientific">Diabrotica virgifera virgifera</name>
    <name type="common">western corn rootworm</name>
    <dbReference type="NCBI Taxonomy" id="50390"/>
    <lineage>
        <taxon>Eukaryota</taxon>
        <taxon>Metazoa</taxon>
        <taxon>Ecdysozoa</taxon>
        <taxon>Arthropoda</taxon>
        <taxon>Hexapoda</taxon>
        <taxon>Insecta</taxon>
        <taxon>Pterygota</taxon>
        <taxon>Neoptera</taxon>
        <taxon>Endopterygota</taxon>
        <taxon>Coleoptera</taxon>
        <taxon>Polyphaga</taxon>
        <taxon>Cucujiformia</taxon>
        <taxon>Chrysomeloidea</taxon>
        <taxon>Chrysomelidae</taxon>
        <taxon>Galerucinae</taxon>
        <taxon>Diabroticina</taxon>
        <taxon>Diabroticites</taxon>
        <taxon>Diabrotica</taxon>
    </lineage>
</organism>
<dbReference type="Pfam" id="PF10545">
    <property type="entry name" value="MADF_DNA_bdg"/>
    <property type="match status" value="1"/>
</dbReference>
<dbReference type="EnsemblMetazoa" id="XM_050650162.1">
    <property type="protein sequence ID" value="XP_050506119.1"/>
    <property type="gene ID" value="LOC126884240"/>
</dbReference>
<dbReference type="Proteomes" id="UP001652700">
    <property type="component" value="Unplaced"/>
</dbReference>
<evidence type="ECO:0000313" key="3">
    <source>
        <dbReference type="EnsemblMetazoa" id="XP_050506119.1"/>
    </source>
</evidence>
<dbReference type="InterPro" id="IPR006578">
    <property type="entry name" value="MADF-dom"/>
</dbReference>
<dbReference type="InParanoid" id="A0A6P7EY75"/>
<dbReference type="RefSeq" id="XP_028128154.1">
    <property type="nucleotide sequence ID" value="XM_028272353.1"/>
</dbReference>
<dbReference type="OrthoDB" id="8190343at2759"/>
<reference evidence="5" key="1">
    <citation type="submission" date="2025-04" db="UniProtKB">
        <authorList>
            <consortium name="RefSeq"/>
        </authorList>
    </citation>
    <scope>IDENTIFICATION</scope>
    <source>
        <tissue evidence="5">Whole insect</tissue>
    </source>
</reference>
<accession>A0A6P7EY75</accession>
<evidence type="ECO:0000313" key="4">
    <source>
        <dbReference type="Proteomes" id="UP001652700"/>
    </source>
</evidence>
<dbReference type="SMART" id="SM00595">
    <property type="entry name" value="MADF"/>
    <property type="match status" value="1"/>
</dbReference>
<sequence>MSSARGKWSSQDTISFLEMYEQHRCLWDVHSEGYKDRNTRINAYEAMATAMEIDGFLVEDVKAKIRSLRNAYTLELAKILRSKKLAAGPDDVYKPKLPWFPVADRILNGVVQLREIQPTEIGVADSETQSSVNDVVETVMVDPTPPTAVPGVSTEAIPSTSKRTFTSDTAEPARKKAKTSATNYQRCLDRTLSELKNISASLSKKIAPKEEDEFDMFGKLIACQLKKLPIIVALEAQQYIFSYLIQKRIEHIRRTNRQYDAASPDSAMESSHSDADIPSQEVGSADQADV</sequence>
<feature type="domain" description="MADF" evidence="2">
    <location>
        <begin position="15"/>
        <end position="111"/>
    </location>
</feature>
<feature type="region of interest" description="Disordered" evidence="1">
    <location>
        <begin position="256"/>
        <end position="290"/>
    </location>
</feature>
<protein>
    <submittedName>
        <fullName evidence="5">Uncharacterized protein LOC114324499</fullName>
    </submittedName>
</protein>
<reference evidence="3" key="2">
    <citation type="submission" date="2025-05" db="UniProtKB">
        <authorList>
            <consortium name="EnsemblMetazoa"/>
        </authorList>
    </citation>
    <scope>IDENTIFICATION</scope>
</reference>
<dbReference type="PROSITE" id="PS51029">
    <property type="entry name" value="MADF"/>
    <property type="match status" value="1"/>
</dbReference>
<dbReference type="PANTHER" id="PTHR21505:SF12">
    <property type="entry name" value="MADF DOMAIN-CONTAINING PROTEIN-RELATED"/>
    <property type="match status" value="1"/>
</dbReference>
<evidence type="ECO:0000259" key="2">
    <source>
        <dbReference type="PROSITE" id="PS51029"/>
    </source>
</evidence>
<evidence type="ECO:0000256" key="1">
    <source>
        <dbReference type="SAM" id="MobiDB-lite"/>
    </source>
</evidence>
<dbReference type="AlphaFoldDB" id="A0A6P7EY75"/>
<dbReference type="PANTHER" id="PTHR21505">
    <property type="entry name" value="MADF DOMAIN-CONTAINING PROTEIN-RELATED"/>
    <property type="match status" value="1"/>
</dbReference>
<gene>
    <name evidence="5" type="primary">LOC114324499</name>
</gene>
<name>A0A6P7EY75_DIAVI</name>
<keyword evidence="4" id="KW-1185">Reference proteome</keyword>
<proteinExistence type="predicted"/>
<evidence type="ECO:0000313" key="5">
    <source>
        <dbReference type="RefSeq" id="XP_028128154.1"/>
    </source>
</evidence>